<evidence type="ECO:0000256" key="1">
    <source>
        <dbReference type="SAM" id="MobiDB-lite"/>
    </source>
</evidence>
<dbReference type="Proteomes" id="UP000295604">
    <property type="component" value="Unassembled WGS sequence"/>
</dbReference>
<dbReference type="AlphaFoldDB" id="A0A4R8TAL7"/>
<feature type="compositionally biased region" description="Acidic residues" evidence="1">
    <location>
        <begin position="9"/>
        <end position="19"/>
    </location>
</feature>
<evidence type="ECO:0000313" key="2">
    <source>
        <dbReference type="EMBL" id="TEA14447.1"/>
    </source>
</evidence>
<evidence type="ECO:0000313" key="3">
    <source>
        <dbReference type="Proteomes" id="UP000295604"/>
    </source>
</evidence>
<gene>
    <name evidence="2" type="ORF">C8034_v003309</name>
</gene>
<comment type="caution">
    <text evidence="2">The sequence shown here is derived from an EMBL/GenBank/DDBJ whole genome shotgun (WGS) entry which is preliminary data.</text>
</comment>
<protein>
    <submittedName>
        <fullName evidence="2">Uncharacterized protein</fullName>
    </submittedName>
</protein>
<dbReference type="EMBL" id="QAPF01000163">
    <property type="protein sequence ID" value="TEA14447.1"/>
    <property type="molecule type" value="Genomic_DNA"/>
</dbReference>
<sequence>MNEATMNEGDGDNDDDDADDAKQGSVVGPPAQMLFSHRLARPLPLHRPRFIQA</sequence>
<feature type="region of interest" description="Disordered" evidence="1">
    <location>
        <begin position="1"/>
        <end position="32"/>
    </location>
</feature>
<accession>A0A4R8TAL7</accession>
<name>A0A4R8TAL7_9PEZI</name>
<reference evidence="2 3" key="1">
    <citation type="submission" date="2018-11" db="EMBL/GenBank/DDBJ databases">
        <title>Genome sequence and assembly of Colletotrichum sidae.</title>
        <authorList>
            <person name="Gan P."/>
            <person name="Shirasu K."/>
        </authorList>
    </citation>
    <scope>NUCLEOTIDE SEQUENCE [LARGE SCALE GENOMIC DNA]</scope>
    <source>
        <strain evidence="2 3">CBS 518.97</strain>
    </source>
</reference>
<keyword evidence="3" id="KW-1185">Reference proteome</keyword>
<proteinExistence type="predicted"/>
<organism evidence="2 3">
    <name type="scientific">Colletotrichum sidae</name>
    <dbReference type="NCBI Taxonomy" id="1347389"/>
    <lineage>
        <taxon>Eukaryota</taxon>
        <taxon>Fungi</taxon>
        <taxon>Dikarya</taxon>
        <taxon>Ascomycota</taxon>
        <taxon>Pezizomycotina</taxon>
        <taxon>Sordariomycetes</taxon>
        <taxon>Hypocreomycetidae</taxon>
        <taxon>Glomerellales</taxon>
        <taxon>Glomerellaceae</taxon>
        <taxon>Colletotrichum</taxon>
        <taxon>Colletotrichum orbiculare species complex</taxon>
    </lineage>
</organism>